<evidence type="ECO:0000256" key="7">
    <source>
        <dbReference type="SAM" id="SignalP"/>
    </source>
</evidence>
<keyword evidence="7" id="KW-0732">Signal</keyword>
<dbReference type="PANTHER" id="PTHR12203:SF35">
    <property type="entry name" value="PROTEIN O-GLUCOSYLTRANSFERASE 1"/>
    <property type="match status" value="1"/>
</dbReference>
<evidence type="ECO:0000256" key="3">
    <source>
        <dbReference type="ARBA" id="ARBA00010118"/>
    </source>
</evidence>
<dbReference type="InterPro" id="IPR051091">
    <property type="entry name" value="O-Glucosyltr/Glycosyltrsf_90"/>
</dbReference>
<comment type="similarity">
    <text evidence="3">Belongs to the glycosyltransferase 90 family.</text>
</comment>
<accession>A0ABN7AD53</accession>
<dbReference type="SMART" id="SM00672">
    <property type="entry name" value="CAP10"/>
    <property type="match status" value="1"/>
</dbReference>
<dbReference type="PANTHER" id="PTHR12203">
    <property type="entry name" value="KDEL LYS-ASP-GLU-LEU CONTAINING - RELATED"/>
    <property type="match status" value="1"/>
</dbReference>
<comment type="subcellular location">
    <subcellularLocation>
        <location evidence="1">Endoplasmic reticulum lumen</location>
    </subcellularLocation>
</comment>
<evidence type="ECO:0000259" key="8">
    <source>
        <dbReference type="SMART" id="SM00672"/>
    </source>
</evidence>
<evidence type="ECO:0000256" key="4">
    <source>
        <dbReference type="ARBA" id="ARBA00022676"/>
    </source>
</evidence>
<evidence type="ECO:0000313" key="9">
    <source>
        <dbReference type="EMBL" id="BES90237.1"/>
    </source>
</evidence>
<feature type="domain" description="Glycosyl transferase CAP10" evidence="8">
    <location>
        <begin position="140"/>
        <end position="393"/>
    </location>
</feature>
<evidence type="ECO:0000256" key="2">
    <source>
        <dbReference type="ARBA" id="ARBA00004922"/>
    </source>
</evidence>
<evidence type="ECO:0000256" key="1">
    <source>
        <dbReference type="ARBA" id="ARBA00004319"/>
    </source>
</evidence>
<proteinExistence type="inferred from homology"/>
<feature type="signal peptide" evidence="7">
    <location>
        <begin position="1"/>
        <end position="21"/>
    </location>
</feature>
<keyword evidence="5" id="KW-0808">Transferase</keyword>
<reference evidence="9 10" key="1">
    <citation type="submission" date="2023-09" db="EMBL/GenBank/DDBJ databases">
        <title>Nesidiocoris tenuis whole genome shotgun sequence.</title>
        <authorList>
            <person name="Shibata T."/>
            <person name="Shimoda M."/>
            <person name="Kobayashi T."/>
            <person name="Uehara T."/>
        </authorList>
    </citation>
    <scope>NUCLEOTIDE SEQUENCE [LARGE SCALE GENOMIC DNA]</scope>
    <source>
        <strain evidence="9 10">Japan</strain>
    </source>
</reference>
<dbReference type="Pfam" id="PF05686">
    <property type="entry name" value="Glyco_transf_90"/>
    <property type="match status" value="1"/>
</dbReference>
<sequence>MVFLSASILSFLLNLMPSSMGSVAENEPMCSTSQSTMESDCSANLHQAYTESSNEYIRAYLKAKNDYGNYSCSGYKCYLDVIKQDLKPFSQGIDKKMIELTIPKGVKYIIMDGRVYREKDCLFPSRCEGVDYFLNSIKEHIPNTQLVINFHDWPQVNKHFNQLLPVFSFSKTDEFFDIMYPAWSFWKGGPALSLYPKGIGRWDEFYEKLVQKSKIWTWNKKKNLGFFIGSRTSSERDHLILLSRGHPELVEAKYTKNQAWKSIKDTLNEPPSKEVPLEEHCHYKYLFNFRGVAASFRFKFLFLCKSVVVNVGNEWDEFFYRGLKPWYHYIPMNKDDSQEQYKSLLLFLIQEDEIAQEIANRGFDFIFNNLKMQDVKDYWKELLVQYTKLLKFKPKLDKDLVDVTTP</sequence>
<dbReference type="EMBL" id="AP028910">
    <property type="protein sequence ID" value="BES90237.1"/>
    <property type="molecule type" value="Genomic_DNA"/>
</dbReference>
<organism evidence="9 10">
    <name type="scientific">Nesidiocoris tenuis</name>
    <dbReference type="NCBI Taxonomy" id="355587"/>
    <lineage>
        <taxon>Eukaryota</taxon>
        <taxon>Metazoa</taxon>
        <taxon>Ecdysozoa</taxon>
        <taxon>Arthropoda</taxon>
        <taxon>Hexapoda</taxon>
        <taxon>Insecta</taxon>
        <taxon>Pterygota</taxon>
        <taxon>Neoptera</taxon>
        <taxon>Paraneoptera</taxon>
        <taxon>Hemiptera</taxon>
        <taxon>Heteroptera</taxon>
        <taxon>Panheteroptera</taxon>
        <taxon>Cimicomorpha</taxon>
        <taxon>Miridae</taxon>
        <taxon>Dicyphina</taxon>
        <taxon>Nesidiocoris</taxon>
    </lineage>
</organism>
<gene>
    <name evidence="9" type="ORF">NTJ_03043</name>
</gene>
<evidence type="ECO:0000256" key="5">
    <source>
        <dbReference type="ARBA" id="ARBA00022679"/>
    </source>
</evidence>
<dbReference type="InterPro" id="IPR006598">
    <property type="entry name" value="CAP10"/>
</dbReference>
<protein>
    <submittedName>
        <fullName evidence="9">O-glucosyltransferase rumi</fullName>
    </submittedName>
</protein>
<keyword evidence="4" id="KW-0328">Glycosyltransferase</keyword>
<evidence type="ECO:0000256" key="6">
    <source>
        <dbReference type="ARBA" id="ARBA00045690"/>
    </source>
</evidence>
<dbReference type="Proteomes" id="UP001307889">
    <property type="component" value="Chromosome 2"/>
</dbReference>
<feature type="chain" id="PRO_5045829934" evidence="7">
    <location>
        <begin position="22"/>
        <end position="406"/>
    </location>
</feature>
<evidence type="ECO:0000313" key="10">
    <source>
        <dbReference type="Proteomes" id="UP001307889"/>
    </source>
</evidence>
<name>A0ABN7AD53_9HEMI</name>
<comment type="pathway">
    <text evidence="2">Protein modification; protein glycosylation.</text>
</comment>
<keyword evidence="10" id="KW-1185">Reference proteome</keyword>
<comment type="function">
    <text evidence="6">Protein O-glucosyltransferase. Catalyzes the reaction that attaches glucose through an O-glycosidic linkage to a conserved serine residue found in the consensus sequence C-X-S-X-[PA]-C in epidermal growth factor-like repeats. Regulates Notch signaling by glucosylating Notch in the ER, glucosylation is required for the correct folding and cleavage of Notch.</text>
</comment>